<organism evidence="8">
    <name type="scientific">Manihot esculenta</name>
    <name type="common">Cassava</name>
    <name type="synonym">Jatropha manihot</name>
    <dbReference type="NCBI Taxonomy" id="3983"/>
    <lineage>
        <taxon>Eukaryota</taxon>
        <taxon>Viridiplantae</taxon>
        <taxon>Streptophyta</taxon>
        <taxon>Embryophyta</taxon>
        <taxon>Tracheophyta</taxon>
        <taxon>Spermatophyta</taxon>
        <taxon>Magnoliopsida</taxon>
        <taxon>eudicotyledons</taxon>
        <taxon>Gunneridae</taxon>
        <taxon>Pentapetalae</taxon>
        <taxon>rosids</taxon>
        <taxon>fabids</taxon>
        <taxon>Malpighiales</taxon>
        <taxon>Euphorbiaceae</taxon>
        <taxon>Crotonoideae</taxon>
        <taxon>Manihoteae</taxon>
        <taxon>Manihot</taxon>
    </lineage>
</organism>
<evidence type="ECO:0000256" key="4">
    <source>
        <dbReference type="ARBA" id="ARBA00023163"/>
    </source>
</evidence>
<dbReference type="OMA" id="FAEETMN"/>
<accession>A0A0M4FKW9</accession>
<evidence type="ECO:0000256" key="5">
    <source>
        <dbReference type="ARBA" id="ARBA00023242"/>
    </source>
</evidence>
<feature type="compositionally biased region" description="Low complexity" evidence="6">
    <location>
        <begin position="177"/>
        <end position="186"/>
    </location>
</feature>
<dbReference type="STRING" id="3983.A0A0M4FKW9"/>
<dbReference type="InterPro" id="IPR036093">
    <property type="entry name" value="NAC_dom_sf"/>
</dbReference>
<protein>
    <submittedName>
        <fullName evidence="8">NAC transcription factors 14</fullName>
    </submittedName>
</protein>
<reference evidence="9 10" key="2">
    <citation type="submission" date="2016-02" db="EMBL/GenBank/DDBJ databases">
        <title>WGS assembly of Manihot esculenta.</title>
        <authorList>
            <person name="Bredeson J.V."/>
            <person name="Prochnik S.E."/>
            <person name="Lyons J.B."/>
            <person name="Schmutz J."/>
            <person name="Grimwood J."/>
            <person name="Vrebalov J."/>
            <person name="Bart R.S."/>
            <person name="Amuge T."/>
            <person name="Ferguson M.E."/>
            <person name="Green R."/>
            <person name="Putnam N."/>
            <person name="Stites J."/>
            <person name="Rounsley S."/>
            <person name="Rokhsar D.S."/>
        </authorList>
    </citation>
    <scope>NUCLEOTIDE SEQUENCE [LARGE SCALE GENOMIC DNA]</scope>
    <source>
        <strain evidence="10">cv. AM560-2</strain>
        <tissue evidence="9">Leaf</tissue>
    </source>
</reference>
<dbReference type="PROSITE" id="PS51005">
    <property type="entry name" value="NAC"/>
    <property type="match status" value="1"/>
</dbReference>
<evidence type="ECO:0000313" key="10">
    <source>
        <dbReference type="Proteomes" id="UP000091857"/>
    </source>
</evidence>
<evidence type="ECO:0000256" key="2">
    <source>
        <dbReference type="ARBA" id="ARBA00023015"/>
    </source>
</evidence>
<dbReference type="Proteomes" id="UP000091857">
    <property type="component" value="Chromosome 9"/>
</dbReference>
<evidence type="ECO:0000256" key="6">
    <source>
        <dbReference type="SAM" id="MobiDB-lite"/>
    </source>
</evidence>
<feature type="compositionally biased region" description="Acidic residues" evidence="6">
    <location>
        <begin position="191"/>
        <end position="201"/>
    </location>
</feature>
<comment type="subcellular location">
    <subcellularLocation>
        <location evidence="1">Nucleus</location>
    </subcellularLocation>
</comment>
<dbReference type="EMBL" id="KR605152">
    <property type="protein sequence ID" value="ALC78991.1"/>
    <property type="molecule type" value="mRNA"/>
</dbReference>
<dbReference type="SMR" id="A0A0M4FKW9"/>
<dbReference type="GO" id="GO:0005634">
    <property type="term" value="C:nucleus"/>
    <property type="evidence" value="ECO:0007669"/>
    <property type="project" value="UniProtKB-SubCell"/>
</dbReference>
<evidence type="ECO:0000256" key="1">
    <source>
        <dbReference type="ARBA" id="ARBA00004123"/>
    </source>
</evidence>
<dbReference type="SUPFAM" id="SSF101941">
    <property type="entry name" value="NAC domain"/>
    <property type="match status" value="1"/>
</dbReference>
<evidence type="ECO:0000256" key="3">
    <source>
        <dbReference type="ARBA" id="ARBA00023125"/>
    </source>
</evidence>
<dbReference type="Pfam" id="PF02365">
    <property type="entry name" value="NAM"/>
    <property type="match status" value="1"/>
</dbReference>
<feature type="region of interest" description="Disordered" evidence="6">
    <location>
        <begin position="177"/>
        <end position="203"/>
    </location>
</feature>
<dbReference type="GO" id="GO:0043565">
    <property type="term" value="F:sequence-specific DNA binding"/>
    <property type="evidence" value="ECO:0007669"/>
    <property type="project" value="UniProtKB-ARBA"/>
</dbReference>
<dbReference type="OrthoDB" id="1921961at2759"/>
<dbReference type="PANTHER" id="PTHR31744">
    <property type="entry name" value="PROTEIN CUP-SHAPED COTYLEDON 2-RELATED"/>
    <property type="match status" value="1"/>
</dbReference>
<dbReference type="Gene3D" id="2.170.150.80">
    <property type="entry name" value="NAC domain"/>
    <property type="match status" value="1"/>
</dbReference>
<evidence type="ECO:0000313" key="9">
    <source>
        <dbReference type="EMBL" id="OAY41977.1"/>
    </source>
</evidence>
<gene>
    <name evidence="9" type="ORF">MANES_09G144100</name>
</gene>
<dbReference type="FunFam" id="2.170.150.80:FF:000005">
    <property type="entry name" value="NAC transcription factor 56"/>
    <property type="match status" value="1"/>
</dbReference>
<dbReference type="PANTHER" id="PTHR31744:SF233">
    <property type="entry name" value="NAC DOMAIN-CONTAINING PROTEIN 72-LIKE"/>
    <property type="match status" value="1"/>
</dbReference>
<keyword evidence="5" id="KW-0539">Nucleus</keyword>
<dbReference type="Gramene" id="Manes.09G144100.1.v8.1">
    <property type="protein sequence ID" value="Manes.09G144100.1.v8.1.CDS"/>
    <property type="gene ID" value="Manes.09G144100.v8.1"/>
</dbReference>
<dbReference type="EMBL" id="CM004395">
    <property type="protein sequence ID" value="OAY41977.1"/>
    <property type="molecule type" value="Genomic_DNA"/>
</dbReference>
<reference evidence="8" key="1">
    <citation type="journal article" date="2015" name="PLoS ONE">
        <title>Genome-Wide Identification and Expression Analysis of the NAC Transcription Factor Family in Cassava.</title>
        <authorList>
            <person name="Hu W."/>
            <person name="Wei Y."/>
            <person name="Xia Z."/>
            <person name="Yan Y."/>
            <person name="Hou X."/>
            <person name="Zou M."/>
            <person name="Lu C."/>
            <person name="Wang W."/>
            <person name="Peng M."/>
        </authorList>
    </citation>
    <scope>NUCLEOTIDE SEQUENCE</scope>
    <source>
        <strain evidence="8">MeNAC14</strain>
    </source>
</reference>
<keyword evidence="2" id="KW-0805">Transcription regulation</keyword>
<sequence length="370" mass="41856">MKNPQSSLPPGFRFHPTDEELILHYLKKKIASKHFPVSIIADVDIYKFDPWDLPAKAVFGEKEWYFFSPRDRKYPNGARPNRAAASGYWKATGTDKVIMASSTMASENLGVKKALVFYKGRPPKGIKTNWIMHEYRLADAPAHNIKPIKPKDSSSTAMRLDDWVLCRIYKKTHASPPSASAAAAAASDHDHEEEDEEEEQYVQETLLPSLKNPLSNKSLMPQKSSSFSNLLDAMDYSMLRTFLSDHNQFNINPTGYDSTPSSLLNGAIPEQNFFSNCNPPANSSSSYLIQKLPQLSNPIPNIENKLKRPFSSVDEDMHHHPSKKLLNSCSFTNSTSQTDIAYHQYNFLNQPFLNQQLLLNPHHLQFQGQT</sequence>
<keyword evidence="4" id="KW-0804">Transcription</keyword>
<dbReference type="InterPro" id="IPR003441">
    <property type="entry name" value="NAC-dom"/>
</dbReference>
<keyword evidence="3" id="KW-0238">DNA-binding</keyword>
<evidence type="ECO:0000259" key="7">
    <source>
        <dbReference type="PROSITE" id="PS51005"/>
    </source>
</evidence>
<keyword evidence="10" id="KW-1185">Reference proteome</keyword>
<dbReference type="AlphaFoldDB" id="A0A0M4FKW9"/>
<evidence type="ECO:0000313" key="8">
    <source>
        <dbReference type="EMBL" id="ALC78991.1"/>
    </source>
</evidence>
<dbReference type="GO" id="GO:0048316">
    <property type="term" value="P:seed development"/>
    <property type="evidence" value="ECO:0007669"/>
    <property type="project" value="UniProtKB-ARBA"/>
</dbReference>
<dbReference type="GO" id="GO:0006355">
    <property type="term" value="P:regulation of DNA-templated transcription"/>
    <property type="evidence" value="ECO:0007669"/>
    <property type="project" value="InterPro"/>
</dbReference>
<proteinExistence type="evidence at transcript level"/>
<feature type="domain" description="NAC" evidence="7">
    <location>
        <begin position="8"/>
        <end position="171"/>
    </location>
</feature>
<name>A0A0M4FKW9_MANES</name>